<evidence type="ECO:0000256" key="1">
    <source>
        <dbReference type="SAM" id="Phobius"/>
    </source>
</evidence>
<comment type="caution">
    <text evidence="2">The sequence shown here is derived from an EMBL/GenBank/DDBJ whole genome shotgun (WGS) entry which is preliminary data.</text>
</comment>
<reference evidence="3" key="1">
    <citation type="submission" date="2014-03" db="EMBL/GenBank/DDBJ databases">
        <title>The Genome Sequence of Puccinia striiformis f. sp. tritici PST-78.</title>
        <authorList>
            <consortium name="The Broad Institute Genome Sequencing Platform"/>
            <person name="Cuomo C."/>
            <person name="Hulbert S."/>
            <person name="Chen X."/>
            <person name="Walker B."/>
            <person name="Young S.K."/>
            <person name="Zeng Q."/>
            <person name="Gargeya S."/>
            <person name="Fitzgerald M."/>
            <person name="Haas B."/>
            <person name="Abouelleil A."/>
            <person name="Alvarado L."/>
            <person name="Arachchi H.M."/>
            <person name="Berlin A.M."/>
            <person name="Chapman S.B."/>
            <person name="Goldberg J."/>
            <person name="Griggs A."/>
            <person name="Gujja S."/>
            <person name="Hansen M."/>
            <person name="Howarth C."/>
            <person name="Imamovic A."/>
            <person name="Larimer J."/>
            <person name="McCowan C."/>
            <person name="Montmayeur A."/>
            <person name="Murphy C."/>
            <person name="Neiman D."/>
            <person name="Pearson M."/>
            <person name="Priest M."/>
            <person name="Roberts A."/>
            <person name="Saif S."/>
            <person name="Shea T."/>
            <person name="Sisk P."/>
            <person name="Sykes S."/>
            <person name="Wortman J."/>
            <person name="Nusbaum C."/>
            <person name="Birren B."/>
        </authorList>
    </citation>
    <scope>NUCLEOTIDE SEQUENCE [LARGE SCALE GENOMIC DNA]</scope>
    <source>
        <strain evidence="3">race PST-78</strain>
    </source>
</reference>
<dbReference type="AlphaFoldDB" id="A0A0L0UKT6"/>
<accession>A0A0L0UKT6</accession>
<feature type="transmembrane region" description="Helical" evidence="1">
    <location>
        <begin position="65"/>
        <end position="82"/>
    </location>
</feature>
<protein>
    <submittedName>
        <fullName evidence="2">Uncharacterized protein</fullName>
    </submittedName>
</protein>
<keyword evidence="1" id="KW-0812">Transmembrane</keyword>
<name>A0A0L0UKT6_9BASI</name>
<evidence type="ECO:0000313" key="3">
    <source>
        <dbReference type="Proteomes" id="UP000054564"/>
    </source>
</evidence>
<organism evidence="2 3">
    <name type="scientific">Puccinia striiformis f. sp. tritici PST-78</name>
    <dbReference type="NCBI Taxonomy" id="1165861"/>
    <lineage>
        <taxon>Eukaryota</taxon>
        <taxon>Fungi</taxon>
        <taxon>Dikarya</taxon>
        <taxon>Basidiomycota</taxon>
        <taxon>Pucciniomycotina</taxon>
        <taxon>Pucciniomycetes</taxon>
        <taxon>Pucciniales</taxon>
        <taxon>Pucciniaceae</taxon>
        <taxon>Puccinia</taxon>
    </lineage>
</organism>
<keyword evidence="1" id="KW-1133">Transmembrane helix</keyword>
<sequence length="107" mass="12165">MSYEDRNIVPGLLAVMMTFKSIEWTFVTGPYQMRTLKIVQGVPVWKNGSGEKPSLNDEKTNWQDLILWTILLFTSCVMISHVSRTRFEMVMGTGGQREYAILLASSS</sequence>
<evidence type="ECO:0000313" key="2">
    <source>
        <dbReference type="EMBL" id="KNE87601.1"/>
    </source>
</evidence>
<dbReference type="EMBL" id="AJIL01004774">
    <property type="protein sequence ID" value="KNE87601.1"/>
    <property type="molecule type" value="Genomic_DNA"/>
</dbReference>
<keyword evidence="1" id="KW-0472">Membrane</keyword>
<dbReference type="Proteomes" id="UP000054564">
    <property type="component" value="Unassembled WGS sequence"/>
</dbReference>
<proteinExistence type="predicted"/>
<gene>
    <name evidence="2" type="ORF">PSTG_19013</name>
</gene>
<dbReference type="STRING" id="1165861.A0A0L0UKT6"/>
<keyword evidence="3" id="KW-1185">Reference proteome</keyword>